<organism evidence="1 2">
    <name type="scientific">Protopolystoma xenopodis</name>
    <dbReference type="NCBI Taxonomy" id="117903"/>
    <lineage>
        <taxon>Eukaryota</taxon>
        <taxon>Metazoa</taxon>
        <taxon>Spiralia</taxon>
        <taxon>Lophotrochozoa</taxon>
        <taxon>Platyhelminthes</taxon>
        <taxon>Monogenea</taxon>
        <taxon>Polyopisthocotylea</taxon>
        <taxon>Polystomatidea</taxon>
        <taxon>Polystomatidae</taxon>
        <taxon>Protopolystoma</taxon>
    </lineage>
</organism>
<accession>A0A3S5B193</accession>
<dbReference type="AlphaFoldDB" id="A0A3S5B193"/>
<evidence type="ECO:0000313" key="2">
    <source>
        <dbReference type="Proteomes" id="UP000784294"/>
    </source>
</evidence>
<evidence type="ECO:0000313" key="1">
    <source>
        <dbReference type="EMBL" id="VEL10309.1"/>
    </source>
</evidence>
<name>A0A3S5B193_9PLAT</name>
<dbReference type="EMBL" id="CAAALY010008646">
    <property type="protein sequence ID" value="VEL10309.1"/>
    <property type="molecule type" value="Genomic_DNA"/>
</dbReference>
<proteinExistence type="predicted"/>
<gene>
    <name evidence="1" type="ORF">PXEA_LOCUS3749</name>
</gene>
<comment type="caution">
    <text evidence="1">The sequence shown here is derived from an EMBL/GenBank/DDBJ whole genome shotgun (WGS) entry which is preliminary data.</text>
</comment>
<protein>
    <submittedName>
        <fullName evidence="1">Uncharacterized protein</fullName>
    </submittedName>
</protein>
<keyword evidence="2" id="KW-1185">Reference proteome</keyword>
<sequence length="69" mass="7949">MQRLSPRPWRPVREEESDILPRSVVTGLCQIFADFVPWGCYPTLDTPVLSNLGRFLPHRPDMRRNSSGP</sequence>
<dbReference type="Proteomes" id="UP000784294">
    <property type="component" value="Unassembled WGS sequence"/>
</dbReference>
<reference evidence="1" key="1">
    <citation type="submission" date="2018-11" db="EMBL/GenBank/DDBJ databases">
        <authorList>
            <consortium name="Pathogen Informatics"/>
        </authorList>
    </citation>
    <scope>NUCLEOTIDE SEQUENCE</scope>
</reference>